<gene>
    <name evidence="1" type="ORF">EgrG_000507500</name>
</gene>
<evidence type="ECO:0000313" key="1">
    <source>
        <dbReference type="EMBL" id="CDS19742.1"/>
    </source>
</evidence>
<reference evidence="1 2" key="1">
    <citation type="journal article" date="2013" name="Nature">
        <title>The genomes of four tapeworm species reveal adaptations to parasitism.</title>
        <authorList>
            <person name="Tsai I.J."/>
            <person name="Zarowiecki M."/>
            <person name="Holroyd N."/>
            <person name="Garciarrubio A."/>
            <person name="Sanchez-Flores A."/>
            <person name="Brooks K.L."/>
            <person name="Tracey A."/>
            <person name="Bobes R.J."/>
            <person name="Fragoso G."/>
            <person name="Sciutto E."/>
            <person name="Aslett M."/>
            <person name="Beasley H."/>
            <person name="Bennett H.M."/>
            <person name="Cai J."/>
            <person name="Camicia F."/>
            <person name="Clark R."/>
            <person name="Cucher M."/>
            <person name="De Silva N."/>
            <person name="Day T.A."/>
            <person name="Deplazes P."/>
            <person name="Estrada K."/>
            <person name="Fernandez C."/>
            <person name="Holland P.W."/>
            <person name="Hou J."/>
            <person name="Hu S."/>
            <person name="Huckvale T."/>
            <person name="Hung S.S."/>
            <person name="Kamenetzky L."/>
            <person name="Keane J.A."/>
            <person name="Kiss F."/>
            <person name="Koziol U."/>
            <person name="Lambert O."/>
            <person name="Liu K."/>
            <person name="Luo X."/>
            <person name="Luo Y."/>
            <person name="Macchiaroli N."/>
            <person name="Nichol S."/>
            <person name="Paps J."/>
            <person name="Parkinson J."/>
            <person name="Pouchkina-Stantcheva N."/>
            <person name="Riddiford N."/>
            <person name="Rosenzvit M."/>
            <person name="Salinas G."/>
            <person name="Wasmuth J.D."/>
            <person name="Zamanian M."/>
            <person name="Zheng Y."/>
            <person name="Cai X."/>
            <person name="Soberon X."/>
            <person name="Olson P.D."/>
            <person name="Laclette J.P."/>
            <person name="Brehm K."/>
            <person name="Berriman M."/>
            <person name="Garciarrubio A."/>
            <person name="Bobes R.J."/>
            <person name="Fragoso G."/>
            <person name="Sanchez-Flores A."/>
            <person name="Estrada K."/>
            <person name="Cevallos M.A."/>
            <person name="Morett E."/>
            <person name="Gonzalez V."/>
            <person name="Portillo T."/>
            <person name="Ochoa-Leyva A."/>
            <person name="Jose M.V."/>
            <person name="Sciutto E."/>
            <person name="Landa A."/>
            <person name="Jimenez L."/>
            <person name="Valdes V."/>
            <person name="Carrero J.C."/>
            <person name="Larralde C."/>
            <person name="Morales-Montor J."/>
            <person name="Limon-Lason J."/>
            <person name="Soberon X."/>
            <person name="Laclette J.P."/>
        </authorList>
    </citation>
    <scope>NUCLEOTIDE SEQUENCE [LARGE SCALE GENOMIC DNA]</scope>
</reference>
<dbReference type="AlphaFoldDB" id="A0A068WI16"/>
<reference evidence="3" key="3">
    <citation type="submission" date="2020-10" db="UniProtKB">
        <authorList>
            <consortium name="WormBaseParasite"/>
        </authorList>
    </citation>
    <scope>IDENTIFICATION</scope>
</reference>
<evidence type="ECO:0000313" key="3">
    <source>
        <dbReference type="WBParaSite" id="EgrG_000507500"/>
    </source>
</evidence>
<protein>
    <submittedName>
        <fullName evidence="1 3">Uncharacterized protein</fullName>
    </submittedName>
</protein>
<dbReference type="Proteomes" id="UP000492820">
    <property type="component" value="Unassembled WGS sequence"/>
</dbReference>
<sequence length="86" mass="9385">MGLNDEVALKHCFSQALLHWRLRGVLGGSEGQHTTSSRCPHAIQITPTLQRCNASHQNVQLDLILIADVLSPSSSSSLSSSFNKWT</sequence>
<reference evidence="1" key="2">
    <citation type="submission" date="2014-06" db="EMBL/GenBank/DDBJ databases">
        <authorList>
            <person name="Aslett M."/>
        </authorList>
    </citation>
    <scope>NUCLEOTIDE SEQUENCE</scope>
</reference>
<accession>A0A068WI16</accession>
<name>A0A068WI16_ECHGR</name>
<dbReference type="EMBL" id="LK028579">
    <property type="protein sequence ID" value="CDS19742.1"/>
    <property type="molecule type" value="Genomic_DNA"/>
</dbReference>
<proteinExistence type="predicted"/>
<dbReference type="WBParaSite" id="EgrG_000507500">
    <property type="protein sequence ID" value="EgrG_000507500"/>
    <property type="gene ID" value="EgrG_000507500"/>
</dbReference>
<organism evidence="1">
    <name type="scientific">Echinococcus granulosus</name>
    <name type="common">Hydatid tapeworm</name>
    <dbReference type="NCBI Taxonomy" id="6210"/>
    <lineage>
        <taxon>Eukaryota</taxon>
        <taxon>Metazoa</taxon>
        <taxon>Spiralia</taxon>
        <taxon>Lophotrochozoa</taxon>
        <taxon>Platyhelminthes</taxon>
        <taxon>Cestoda</taxon>
        <taxon>Eucestoda</taxon>
        <taxon>Cyclophyllidea</taxon>
        <taxon>Taeniidae</taxon>
        <taxon>Echinococcus</taxon>
        <taxon>Echinococcus granulosus group</taxon>
    </lineage>
</organism>
<evidence type="ECO:0000313" key="2">
    <source>
        <dbReference type="Proteomes" id="UP000492820"/>
    </source>
</evidence>